<keyword evidence="2" id="KW-1185">Reference proteome</keyword>
<proteinExistence type="predicted"/>
<dbReference type="Proteomes" id="UP000463939">
    <property type="component" value="Plasmid SGTM_pl1"/>
</dbReference>
<geneLocation type="plasmid" evidence="2">
    <name>sgtm_pl1 dna</name>
</geneLocation>
<protein>
    <submittedName>
        <fullName evidence="1">Uncharacterized protein</fullName>
    </submittedName>
</protein>
<gene>
    <name evidence="1" type="ORF">SFSGTM_32510</name>
</gene>
<keyword evidence="1" id="KW-0614">Plasmid</keyword>
<organism evidence="1 2">
    <name type="scientific">Sulfuriferula nivalis</name>
    <dbReference type="NCBI Taxonomy" id="2675298"/>
    <lineage>
        <taxon>Bacteria</taxon>
        <taxon>Pseudomonadati</taxon>
        <taxon>Pseudomonadota</taxon>
        <taxon>Betaproteobacteria</taxon>
        <taxon>Nitrosomonadales</taxon>
        <taxon>Sulfuricellaceae</taxon>
        <taxon>Sulfuriferula</taxon>
    </lineage>
</organism>
<name>A0A809SB83_9PROT</name>
<evidence type="ECO:0000313" key="1">
    <source>
        <dbReference type="EMBL" id="BBP02543.1"/>
    </source>
</evidence>
<reference evidence="2" key="1">
    <citation type="submission" date="2019-11" db="EMBL/GenBank/DDBJ databases">
        <title>Isolation and characterization of a novel species in the genus Sulfuriferula.</title>
        <authorList>
            <person name="Mochizuki J."/>
            <person name="Kojima H."/>
            <person name="Fukui M."/>
        </authorList>
    </citation>
    <scope>NUCLEOTIDE SEQUENCE [LARGE SCALE GENOMIC DNA]</scope>
    <source>
        <strain evidence="2">SGTM</strain>
        <plasmid evidence="2">sgtm_pl1 dna</plasmid>
    </source>
</reference>
<accession>A0A809SB83</accession>
<dbReference type="AlphaFoldDB" id="A0A809SB83"/>
<dbReference type="KEGG" id="sniv:SFSGTM_32510"/>
<sequence length="119" mass="12356">MQFPKLADGTLGTITGVENHVNAPHGGNASGIIFDGPLGLPLSLASGIIAGATNAIQDPNKGVKYVDKVYIETNDTHQIGIFFYREGHNPTVGERIIFNNGLATLSPTAPVSQQAGGSN</sequence>
<dbReference type="EMBL" id="AP021882">
    <property type="protein sequence ID" value="BBP02543.1"/>
    <property type="molecule type" value="Genomic_DNA"/>
</dbReference>
<evidence type="ECO:0000313" key="2">
    <source>
        <dbReference type="Proteomes" id="UP000463939"/>
    </source>
</evidence>